<keyword evidence="1 6" id="KW-0732">Signal</keyword>
<dbReference type="InterPro" id="IPR013517">
    <property type="entry name" value="FG-GAP"/>
</dbReference>
<proteinExistence type="predicted"/>
<evidence type="ECO:0008006" key="9">
    <source>
        <dbReference type="Google" id="ProtNLM"/>
    </source>
</evidence>
<dbReference type="GO" id="GO:0008305">
    <property type="term" value="C:integrin complex"/>
    <property type="evidence" value="ECO:0007669"/>
    <property type="project" value="InterPro"/>
</dbReference>
<protein>
    <recommendedName>
        <fullName evidence="9">VCBS repeat-containing protein</fullName>
    </recommendedName>
</protein>
<comment type="caution">
    <text evidence="7">The sequence shown here is derived from an EMBL/GenBank/DDBJ whole genome shotgun (WGS) entry which is preliminary data.</text>
</comment>
<reference evidence="7 8" key="1">
    <citation type="submission" date="2019-03" db="EMBL/GenBank/DDBJ databases">
        <authorList>
            <person name="Gonzalez-Pimentel J.L."/>
        </authorList>
    </citation>
    <scope>NUCLEOTIDE SEQUENCE [LARGE SCALE GENOMIC DNA]</scope>
    <source>
        <strain evidence="7 8">JCM 31289</strain>
    </source>
</reference>
<dbReference type="Gene3D" id="2.130.10.130">
    <property type="entry name" value="Integrin alpha, N-terminal"/>
    <property type="match status" value="3"/>
</dbReference>
<gene>
    <name evidence="7" type="ORF">E4099_22235</name>
</gene>
<dbReference type="InterPro" id="IPR028994">
    <property type="entry name" value="Integrin_alpha_N"/>
</dbReference>
<dbReference type="PANTHER" id="PTHR23221:SF7">
    <property type="entry name" value="PHOSPHATIDYLINOSITOL-GLYCAN-SPECIFIC PHOSPHOLIPASE D"/>
    <property type="match status" value="1"/>
</dbReference>
<dbReference type="SUPFAM" id="SSF69318">
    <property type="entry name" value="Integrin alpha N-terminal domain"/>
    <property type="match status" value="1"/>
</dbReference>
<accession>A0A4Z0GRB9</accession>
<keyword evidence="2" id="KW-0677">Repeat</keyword>
<evidence type="ECO:0000313" key="8">
    <source>
        <dbReference type="Proteomes" id="UP000297948"/>
    </source>
</evidence>
<dbReference type="EMBL" id="SRID01000245">
    <property type="protein sequence ID" value="TGA99702.1"/>
    <property type="molecule type" value="Genomic_DNA"/>
</dbReference>
<evidence type="ECO:0000256" key="5">
    <source>
        <dbReference type="SAM" id="MobiDB-lite"/>
    </source>
</evidence>
<feature type="region of interest" description="Disordered" evidence="5">
    <location>
        <begin position="83"/>
        <end position="105"/>
    </location>
</feature>
<evidence type="ECO:0000256" key="4">
    <source>
        <dbReference type="ARBA" id="ARBA00023180"/>
    </source>
</evidence>
<dbReference type="AlphaFoldDB" id="A0A4Z0GRB9"/>
<feature type="signal peptide" evidence="6">
    <location>
        <begin position="1"/>
        <end position="24"/>
    </location>
</feature>
<dbReference type="RefSeq" id="WP_135340880.1">
    <property type="nucleotide sequence ID" value="NZ_JBHLTX010000026.1"/>
</dbReference>
<feature type="chain" id="PRO_5039062536" description="VCBS repeat-containing protein" evidence="6">
    <location>
        <begin position="25"/>
        <end position="495"/>
    </location>
</feature>
<evidence type="ECO:0000256" key="3">
    <source>
        <dbReference type="ARBA" id="ARBA00022801"/>
    </source>
</evidence>
<organism evidence="7 8">
    <name type="scientific">Streptomyces palmae</name>
    <dbReference type="NCBI Taxonomy" id="1701085"/>
    <lineage>
        <taxon>Bacteria</taxon>
        <taxon>Bacillati</taxon>
        <taxon>Actinomycetota</taxon>
        <taxon>Actinomycetes</taxon>
        <taxon>Kitasatosporales</taxon>
        <taxon>Streptomycetaceae</taxon>
        <taxon>Streptomyces</taxon>
    </lineage>
</organism>
<dbReference type="SMART" id="SM00191">
    <property type="entry name" value="Int_alpha"/>
    <property type="match status" value="5"/>
</dbReference>
<sequence length="495" mass="49606">MRIRTSAIAITVAAATAGLTLALAPTTSAVAVTAKAGDFNGDGIADLVVASPGARVGGSAGAGSVTVTYGSANGVSPARSVTITQNSSGVPGTAEPGDRFGSSYATGDLDGDGYTDLVVGAAGQKQPSGNRATGTVTVLWGGAKGLTRGGIAVGNPAKADPNWNAAFGRQVAVGDFDGDGRDQLAVVSDSQLWTYGNGFTRTTSPTAVLSGQEFEFATLTAGDFQGTGRDQLAVTGETDCDDAACYYAAVYGANADGKVVREKALPVPSARPNGGDHETFSAAAGDVNHDGFTDLVTGQAAYEDPRYNNAGYVYVRYGSADGLTADRTAKLDQNTAGVPGVNENGDRLGASVAVGDVTGDGYDDVVAGAPGETVGGVKQTGEVVLFKGSAAGLTGNGAQAFHQATSGVPGASEAYDWFGSGVRVIDINGNGKADVVVAARGEDVFAGATKAGVDGADWVLRGSKDGMTTTRATSFSEKSFGFTYRNGEFGSVLGN</sequence>
<dbReference type="InterPro" id="IPR013519">
    <property type="entry name" value="Int_alpha_beta-p"/>
</dbReference>
<keyword evidence="8" id="KW-1185">Reference proteome</keyword>
<evidence type="ECO:0000256" key="6">
    <source>
        <dbReference type="SAM" id="SignalP"/>
    </source>
</evidence>
<keyword evidence="3" id="KW-0378">Hydrolase</keyword>
<dbReference type="OrthoDB" id="344301at2"/>
<dbReference type="GO" id="GO:0016787">
    <property type="term" value="F:hydrolase activity"/>
    <property type="evidence" value="ECO:0007669"/>
    <property type="project" value="UniProtKB-KW"/>
</dbReference>
<name>A0A4Z0GRB9_9ACTN</name>
<dbReference type="GO" id="GO:0007155">
    <property type="term" value="P:cell adhesion"/>
    <property type="evidence" value="ECO:0007669"/>
    <property type="project" value="InterPro"/>
</dbReference>
<dbReference type="Proteomes" id="UP000297948">
    <property type="component" value="Unassembled WGS sequence"/>
</dbReference>
<dbReference type="Pfam" id="PF01839">
    <property type="entry name" value="FG-GAP"/>
    <property type="match status" value="5"/>
</dbReference>
<keyword evidence="4" id="KW-0325">Glycoprotein</keyword>
<dbReference type="PRINTS" id="PR01185">
    <property type="entry name" value="INTEGRINA"/>
</dbReference>
<dbReference type="PROSITE" id="PS51470">
    <property type="entry name" value="FG_GAP"/>
    <property type="match status" value="2"/>
</dbReference>
<dbReference type="PANTHER" id="PTHR23221">
    <property type="entry name" value="GLYCOSYLPHOSPHATIDYLINOSITOL PHOSPHOLIPASE D"/>
    <property type="match status" value="1"/>
</dbReference>
<dbReference type="InterPro" id="IPR000413">
    <property type="entry name" value="Integrin_alpha"/>
</dbReference>
<evidence type="ECO:0000313" key="7">
    <source>
        <dbReference type="EMBL" id="TGA99702.1"/>
    </source>
</evidence>
<evidence type="ECO:0000256" key="2">
    <source>
        <dbReference type="ARBA" id="ARBA00022737"/>
    </source>
</evidence>
<evidence type="ECO:0000256" key="1">
    <source>
        <dbReference type="ARBA" id="ARBA00022729"/>
    </source>
</evidence>